<protein>
    <submittedName>
        <fullName evidence="2">Uncharacterized protein</fullName>
    </submittedName>
</protein>
<organism evidence="2 3">
    <name type="scientific">Pustulibacterium marinum</name>
    <dbReference type="NCBI Taxonomy" id="1224947"/>
    <lineage>
        <taxon>Bacteria</taxon>
        <taxon>Pseudomonadati</taxon>
        <taxon>Bacteroidota</taxon>
        <taxon>Flavobacteriia</taxon>
        <taxon>Flavobacteriales</taxon>
        <taxon>Flavobacteriaceae</taxon>
        <taxon>Pustulibacterium</taxon>
    </lineage>
</organism>
<keyword evidence="1" id="KW-0472">Membrane</keyword>
<sequence length="183" mass="21148">MNAQHSIAASKLKRHKIAFTMTPNQIVLGKSKLDILTIVGLVIFPIVSFFVIVYFAWQASADAVLLKMEIVSALFFMLTSAFLTYQRLLAKKRSNGKVKVIRQHAIEIQTANRTQVYDRTNIAQILVEVNELDQFSYEGLLVLVDRNHQRHELLGFQDEQEKYVKDDIEFFAEFLESRLQLQK</sequence>
<reference evidence="2 3" key="1">
    <citation type="submission" date="2016-10" db="EMBL/GenBank/DDBJ databases">
        <authorList>
            <person name="de Groot N.N."/>
        </authorList>
    </citation>
    <scope>NUCLEOTIDE SEQUENCE [LARGE SCALE GENOMIC DNA]</scope>
    <source>
        <strain evidence="2 3">CGMCC 1.12333</strain>
    </source>
</reference>
<dbReference type="OrthoDB" id="1449924at2"/>
<gene>
    <name evidence="2" type="ORF">SAMN05216480_106101</name>
</gene>
<evidence type="ECO:0000313" key="2">
    <source>
        <dbReference type="EMBL" id="SFU53515.1"/>
    </source>
</evidence>
<feature type="transmembrane region" description="Helical" evidence="1">
    <location>
        <begin position="35"/>
        <end position="57"/>
    </location>
</feature>
<dbReference type="Proteomes" id="UP000199138">
    <property type="component" value="Unassembled WGS sequence"/>
</dbReference>
<feature type="transmembrane region" description="Helical" evidence="1">
    <location>
        <begin position="63"/>
        <end position="85"/>
    </location>
</feature>
<keyword evidence="1" id="KW-1133">Transmembrane helix</keyword>
<dbReference type="AlphaFoldDB" id="A0A1I7GYN8"/>
<evidence type="ECO:0000256" key="1">
    <source>
        <dbReference type="SAM" id="Phobius"/>
    </source>
</evidence>
<accession>A0A1I7GYN8</accession>
<evidence type="ECO:0000313" key="3">
    <source>
        <dbReference type="Proteomes" id="UP000199138"/>
    </source>
</evidence>
<proteinExistence type="predicted"/>
<dbReference type="RefSeq" id="WP_093024998.1">
    <property type="nucleotide sequence ID" value="NZ_FPBK01000006.1"/>
</dbReference>
<keyword evidence="3" id="KW-1185">Reference proteome</keyword>
<keyword evidence="1" id="KW-0812">Transmembrane</keyword>
<dbReference type="EMBL" id="FPBK01000006">
    <property type="protein sequence ID" value="SFU53515.1"/>
    <property type="molecule type" value="Genomic_DNA"/>
</dbReference>
<dbReference type="STRING" id="1224947.SAMN05216480_106101"/>
<name>A0A1I7GYN8_9FLAO</name>